<name>X0ZLL8_9ZZZZ</name>
<dbReference type="EMBL" id="BART01008223">
    <property type="protein sequence ID" value="GAG70565.1"/>
    <property type="molecule type" value="Genomic_DNA"/>
</dbReference>
<feature type="non-terminal residue" evidence="1">
    <location>
        <position position="1"/>
    </location>
</feature>
<reference evidence="1" key="1">
    <citation type="journal article" date="2014" name="Front. Microbiol.">
        <title>High frequency of phylogenetically diverse reductive dehalogenase-homologous genes in deep subseafloor sedimentary metagenomes.</title>
        <authorList>
            <person name="Kawai M."/>
            <person name="Futagami T."/>
            <person name="Toyoda A."/>
            <person name="Takaki Y."/>
            <person name="Nishi S."/>
            <person name="Hori S."/>
            <person name="Arai W."/>
            <person name="Tsubouchi T."/>
            <person name="Morono Y."/>
            <person name="Uchiyama I."/>
            <person name="Ito T."/>
            <person name="Fujiyama A."/>
            <person name="Inagaki F."/>
            <person name="Takami H."/>
        </authorList>
    </citation>
    <scope>NUCLEOTIDE SEQUENCE</scope>
    <source>
        <strain evidence="1">Expedition CK06-06</strain>
    </source>
</reference>
<evidence type="ECO:0000313" key="1">
    <source>
        <dbReference type="EMBL" id="GAG70565.1"/>
    </source>
</evidence>
<proteinExistence type="predicted"/>
<gene>
    <name evidence="1" type="ORF">S01H4_18536</name>
</gene>
<dbReference type="AlphaFoldDB" id="X0ZLL8"/>
<protein>
    <submittedName>
        <fullName evidence="1">Uncharacterized protein</fullName>
    </submittedName>
</protein>
<sequence length="31" mass="3838">NKSDKKFYTWYKKHSKAFYDILTKITILISR</sequence>
<comment type="caution">
    <text evidence="1">The sequence shown here is derived from an EMBL/GenBank/DDBJ whole genome shotgun (WGS) entry which is preliminary data.</text>
</comment>
<accession>X0ZLL8</accession>
<organism evidence="1">
    <name type="scientific">marine sediment metagenome</name>
    <dbReference type="NCBI Taxonomy" id="412755"/>
    <lineage>
        <taxon>unclassified sequences</taxon>
        <taxon>metagenomes</taxon>
        <taxon>ecological metagenomes</taxon>
    </lineage>
</organism>